<dbReference type="AlphaFoldDB" id="A0A0C2M0V5"/>
<evidence type="ECO:0000313" key="3">
    <source>
        <dbReference type="Proteomes" id="UP000031668"/>
    </source>
</evidence>
<proteinExistence type="predicted"/>
<reference evidence="2 3" key="1">
    <citation type="journal article" date="2014" name="Genome Biol. Evol.">
        <title>The genome of the myxosporean Thelohanellus kitauei shows adaptations to nutrient acquisition within its fish host.</title>
        <authorList>
            <person name="Yang Y."/>
            <person name="Xiong J."/>
            <person name="Zhou Z."/>
            <person name="Huo F."/>
            <person name="Miao W."/>
            <person name="Ran C."/>
            <person name="Liu Y."/>
            <person name="Zhang J."/>
            <person name="Feng J."/>
            <person name="Wang M."/>
            <person name="Wang M."/>
            <person name="Wang L."/>
            <person name="Yao B."/>
        </authorList>
    </citation>
    <scope>NUCLEOTIDE SEQUENCE [LARGE SCALE GENOMIC DNA]</scope>
    <source>
        <strain evidence="2">Wuqing</strain>
    </source>
</reference>
<feature type="transmembrane region" description="Helical" evidence="1">
    <location>
        <begin position="12"/>
        <end position="30"/>
    </location>
</feature>
<evidence type="ECO:0000313" key="2">
    <source>
        <dbReference type="EMBL" id="KII60625.1"/>
    </source>
</evidence>
<protein>
    <submittedName>
        <fullName evidence="2">Uncharacterized protein</fullName>
    </submittedName>
</protein>
<name>A0A0C2M0V5_THEKT</name>
<sequence length="323" mass="37189">MHLLPINNNFISFLFTLAGFGMYVGSVYPFKDQQLKLKGMLREAFLRCGVDVCNHDISQAQLIMCLNVTTFSGPQINSNLLVQFFEAFETSKLEFFAIEEDPDFEKKMISAWKHCIGRKKLIKKTKNCTATAVIKTVTGQGGVVTPEYLQYLCYYDWILQILTNVIQLASHYCDALKKLEASKNVSNKTAVQAAENKVENSKKQLYEYLDEYSDAVGDPLRMDINDLISVAIKRNLISEKYILIKVFGEVMNRIRWIRDKTDILEMLIQNSRLPCNFLILFYQYTKYVFFTYGASSQLQILLSLFLIEHNYILDTSLKLPVGF</sequence>
<dbReference type="Proteomes" id="UP000031668">
    <property type="component" value="Unassembled WGS sequence"/>
</dbReference>
<gene>
    <name evidence="2" type="ORF">RF11_02136</name>
</gene>
<evidence type="ECO:0000256" key="1">
    <source>
        <dbReference type="SAM" id="Phobius"/>
    </source>
</evidence>
<dbReference type="EMBL" id="JWZT01005543">
    <property type="protein sequence ID" value="KII60625.1"/>
    <property type="molecule type" value="Genomic_DNA"/>
</dbReference>
<keyword evidence="3" id="KW-1185">Reference proteome</keyword>
<keyword evidence="1" id="KW-1133">Transmembrane helix</keyword>
<organism evidence="2 3">
    <name type="scientific">Thelohanellus kitauei</name>
    <name type="common">Myxosporean</name>
    <dbReference type="NCBI Taxonomy" id="669202"/>
    <lineage>
        <taxon>Eukaryota</taxon>
        <taxon>Metazoa</taxon>
        <taxon>Cnidaria</taxon>
        <taxon>Myxozoa</taxon>
        <taxon>Myxosporea</taxon>
        <taxon>Bivalvulida</taxon>
        <taxon>Platysporina</taxon>
        <taxon>Myxobolidae</taxon>
        <taxon>Thelohanellus</taxon>
    </lineage>
</organism>
<keyword evidence="1" id="KW-0472">Membrane</keyword>
<keyword evidence="1" id="KW-0812">Transmembrane</keyword>
<comment type="caution">
    <text evidence="2">The sequence shown here is derived from an EMBL/GenBank/DDBJ whole genome shotgun (WGS) entry which is preliminary data.</text>
</comment>
<accession>A0A0C2M0V5</accession>